<evidence type="ECO:0000313" key="1">
    <source>
        <dbReference type="EMBL" id="KAJ2995592.1"/>
    </source>
</evidence>
<dbReference type="EMBL" id="JAPDGR010000128">
    <property type="protein sequence ID" value="KAJ2995592.1"/>
    <property type="molecule type" value="Genomic_DNA"/>
</dbReference>
<sequence length="688" mass="77723">MSSTPHQPYRCSVCGRCFTRHENLKRHAALHSQSRGRSLLRCEFCTATFSRSDLRNRHVQRKHPEHAEKPITRPRPQKRPDGICLWENGETARPGVIGTNGLTQQPEQYHVDYSRGGFVTQDINFTTNDVPAMTRDDSHSAVAASRVPPRDKAIAGDRMLRVMLNDHQNLVTGKSLSSQSGHLDRIQPLPELPFPSFDADMTGFDFISSIADKCSPNSPSQFQDDEWSPSASQSSRGCDLFFAHVAHYVPFVHPPTFDRSRIPPYLLLSMLCLSYQYGEDPECEYQIGTGASLSRRCFHRARAYISTIEEEAEEPTQQLSLVQSYLLLQICAMMFLCGKESFYGLRAHSKMISHARSGGFMRPALDETQGAGDLETLWYGFAKAESLKRTLFAVHQIDALWYQVLSVPRQLSHLEIRFELPCTEELWSASSSAEWAHRRLVSRQAGPSISYPDAVRQFLSPEIHLSSFPAFDPYGAINITQFLISSAREISGWCTMTGRISLDRFEPLKAALPALGHVICQQSEPSDSRHPSLPEMTWHIAMLEIEVWSPSHVGGIVEGSVDSLLKQSSYLSPHIDLLCEPSIASAIQPHVDWFLRYLDTSITPDLEAPWVILYAYKAFLIAWQFMRGRSPGSMDIVGVLDGDEEGALKWAKKVFQRRERWQLGRLVLERLGTLRNEYLESVSPRLLV</sequence>
<accession>A0ACC1PMZ1</accession>
<keyword evidence="2" id="KW-1185">Reference proteome</keyword>
<comment type="caution">
    <text evidence="1">The sequence shown here is derived from an EMBL/GenBank/DDBJ whole genome shotgun (WGS) entry which is preliminary data.</text>
</comment>
<evidence type="ECO:0000313" key="2">
    <source>
        <dbReference type="Proteomes" id="UP001143856"/>
    </source>
</evidence>
<proteinExistence type="predicted"/>
<protein>
    <submittedName>
        <fullName evidence="1">Uncharacterized protein</fullName>
    </submittedName>
</protein>
<reference evidence="1" key="1">
    <citation type="submission" date="2022-10" db="EMBL/GenBank/DDBJ databases">
        <title>Genome Sequence of Xylaria curta.</title>
        <authorList>
            <person name="Buettner E."/>
        </authorList>
    </citation>
    <scope>NUCLEOTIDE SEQUENCE</scope>
    <source>
        <strain evidence="1">Babe10</strain>
    </source>
</reference>
<name>A0ACC1PMZ1_9PEZI</name>
<gene>
    <name evidence="1" type="ORF">NUW58_g1233</name>
</gene>
<dbReference type="Proteomes" id="UP001143856">
    <property type="component" value="Unassembled WGS sequence"/>
</dbReference>
<organism evidence="1 2">
    <name type="scientific">Xylaria curta</name>
    <dbReference type="NCBI Taxonomy" id="42375"/>
    <lineage>
        <taxon>Eukaryota</taxon>
        <taxon>Fungi</taxon>
        <taxon>Dikarya</taxon>
        <taxon>Ascomycota</taxon>
        <taxon>Pezizomycotina</taxon>
        <taxon>Sordariomycetes</taxon>
        <taxon>Xylariomycetidae</taxon>
        <taxon>Xylariales</taxon>
        <taxon>Xylariaceae</taxon>
        <taxon>Xylaria</taxon>
    </lineage>
</organism>